<feature type="region of interest" description="Disordered" evidence="1">
    <location>
        <begin position="1"/>
        <end position="51"/>
    </location>
</feature>
<name>A0A319A570_9EURO</name>
<keyword evidence="3" id="KW-1185">Reference proteome</keyword>
<evidence type="ECO:0000313" key="3">
    <source>
        <dbReference type="Proteomes" id="UP000248349"/>
    </source>
</evidence>
<protein>
    <submittedName>
        <fullName evidence="2">Uncharacterized protein</fullName>
    </submittedName>
</protein>
<feature type="compositionally biased region" description="Low complexity" evidence="1">
    <location>
        <begin position="65"/>
        <end position="74"/>
    </location>
</feature>
<reference evidence="2 3" key="1">
    <citation type="submission" date="2016-12" db="EMBL/GenBank/DDBJ databases">
        <title>The genomes of Aspergillus section Nigri reveals drivers in fungal speciation.</title>
        <authorList>
            <consortium name="DOE Joint Genome Institute"/>
            <person name="Vesth T.C."/>
            <person name="Nybo J."/>
            <person name="Theobald S."/>
            <person name="Brandl J."/>
            <person name="Frisvad J.C."/>
            <person name="Nielsen K.F."/>
            <person name="Lyhne E.K."/>
            <person name="Kogle M.E."/>
            <person name="Kuo A."/>
            <person name="Riley R."/>
            <person name="Clum A."/>
            <person name="Nolan M."/>
            <person name="Lipzen A."/>
            <person name="Salamov A."/>
            <person name="Henrissat B."/>
            <person name="Wiebenga A."/>
            <person name="De Vries R.P."/>
            <person name="Grigoriev I.V."/>
            <person name="Mortensen U.H."/>
            <person name="Andersen M.R."/>
            <person name="Baker S.E."/>
        </authorList>
    </citation>
    <scope>NUCLEOTIDE SEQUENCE [LARGE SCALE GENOMIC DNA]</scope>
    <source>
        <strain evidence="2 3">JOP 1030-1</strain>
    </source>
</reference>
<feature type="compositionally biased region" description="Polar residues" evidence="1">
    <location>
        <begin position="30"/>
        <end position="43"/>
    </location>
</feature>
<evidence type="ECO:0000313" key="2">
    <source>
        <dbReference type="EMBL" id="PYH42562.1"/>
    </source>
</evidence>
<dbReference type="AlphaFoldDB" id="A0A319A570"/>
<accession>A0A319A570</accession>
<dbReference type="GeneID" id="37071727"/>
<dbReference type="EMBL" id="KZ821251">
    <property type="protein sequence ID" value="PYH42562.1"/>
    <property type="molecule type" value="Genomic_DNA"/>
</dbReference>
<organism evidence="2 3">
    <name type="scientific">Aspergillus saccharolyticus JOP 1030-1</name>
    <dbReference type="NCBI Taxonomy" id="1450539"/>
    <lineage>
        <taxon>Eukaryota</taxon>
        <taxon>Fungi</taxon>
        <taxon>Dikarya</taxon>
        <taxon>Ascomycota</taxon>
        <taxon>Pezizomycotina</taxon>
        <taxon>Eurotiomycetes</taxon>
        <taxon>Eurotiomycetidae</taxon>
        <taxon>Eurotiales</taxon>
        <taxon>Aspergillaceae</taxon>
        <taxon>Aspergillus</taxon>
        <taxon>Aspergillus subgen. Circumdati</taxon>
    </lineage>
</organism>
<dbReference type="RefSeq" id="XP_025428544.1">
    <property type="nucleotide sequence ID" value="XM_025570499.1"/>
</dbReference>
<dbReference type="Proteomes" id="UP000248349">
    <property type="component" value="Unassembled WGS sequence"/>
</dbReference>
<feature type="compositionally biased region" description="Low complexity" evidence="1">
    <location>
        <begin position="11"/>
        <end position="29"/>
    </location>
</feature>
<sequence>MRLPPAQSARPSSIAPDSLPPDSLSPRSIASRTHPSPSVSSTRGNRRTVPHNVTPLCRLRCSAFAPSPAPSVSGSHKKTQPRSCPARNMTDMSSDCVSEPWPISTSTVLGRGKLSSLT</sequence>
<feature type="region of interest" description="Disordered" evidence="1">
    <location>
        <begin position="65"/>
        <end position="102"/>
    </location>
</feature>
<gene>
    <name evidence="2" type="ORF">BP01DRAFT_134178</name>
</gene>
<proteinExistence type="predicted"/>
<evidence type="ECO:0000256" key="1">
    <source>
        <dbReference type="SAM" id="MobiDB-lite"/>
    </source>
</evidence>